<dbReference type="GeneID" id="87481304"/>
<dbReference type="AlphaFoldDB" id="A0A9X8ELA2"/>
<accession>A0A9X8ELA2</accession>
<feature type="domain" description="Chlorhexidine efflux transporter" evidence="2">
    <location>
        <begin position="71"/>
        <end position="133"/>
    </location>
</feature>
<organism evidence="3 4">
    <name type="scientific">Pseudomonas putida</name>
    <name type="common">Arthrobacter siderocapsulatus</name>
    <dbReference type="NCBI Taxonomy" id="303"/>
    <lineage>
        <taxon>Bacteria</taxon>
        <taxon>Pseudomonadati</taxon>
        <taxon>Pseudomonadota</taxon>
        <taxon>Gammaproteobacteria</taxon>
        <taxon>Pseudomonadales</taxon>
        <taxon>Pseudomonadaceae</taxon>
        <taxon>Pseudomonas</taxon>
    </lineage>
</organism>
<reference evidence="3 4" key="1">
    <citation type="submission" date="2018-11" db="EMBL/GenBank/DDBJ databases">
        <title>Genomic analyses of the natural microbiome of Caenorhabditis elegans.</title>
        <authorList>
            <person name="Samuel B."/>
        </authorList>
    </citation>
    <scope>NUCLEOTIDE SEQUENCE [LARGE SCALE GENOMIC DNA]</scope>
    <source>
        <strain evidence="3 4">BIGb0473</strain>
    </source>
</reference>
<dbReference type="NCBIfam" id="NF033664">
    <property type="entry name" value="PACE_transport"/>
    <property type="match status" value="1"/>
</dbReference>
<evidence type="ECO:0000259" key="2">
    <source>
        <dbReference type="Pfam" id="PF05232"/>
    </source>
</evidence>
<name>A0A9X8ELA2_PSEPU</name>
<keyword evidence="1" id="KW-1133">Transmembrane helix</keyword>
<feature type="transmembrane region" description="Helical" evidence="1">
    <location>
        <begin position="104"/>
        <end position="123"/>
    </location>
</feature>
<dbReference type="OrthoDB" id="1631120at2"/>
<feature type="transmembrane region" description="Helical" evidence="1">
    <location>
        <begin position="36"/>
        <end position="57"/>
    </location>
</feature>
<feature type="transmembrane region" description="Helical" evidence="1">
    <location>
        <begin position="77"/>
        <end position="98"/>
    </location>
</feature>
<evidence type="ECO:0000313" key="4">
    <source>
        <dbReference type="Proteomes" id="UP000269115"/>
    </source>
</evidence>
<feature type="transmembrane region" description="Helical" evidence="1">
    <location>
        <begin position="12"/>
        <end position="30"/>
    </location>
</feature>
<protein>
    <submittedName>
        <fullName evidence="3">Membrane protein</fullName>
    </submittedName>
</protein>
<keyword evidence="1" id="KW-0472">Membrane</keyword>
<dbReference type="EMBL" id="RJUR01000011">
    <property type="protein sequence ID" value="ROQ53567.1"/>
    <property type="molecule type" value="Genomic_DNA"/>
</dbReference>
<feature type="domain" description="Chlorhexidine efflux transporter" evidence="2">
    <location>
        <begin position="3"/>
        <end position="65"/>
    </location>
</feature>
<gene>
    <name evidence="3" type="ORF">EDF85_1330</name>
</gene>
<proteinExistence type="predicted"/>
<evidence type="ECO:0000256" key="1">
    <source>
        <dbReference type="SAM" id="Phobius"/>
    </source>
</evidence>
<dbReference type="Pfam" id="PF05232">
    <property type="entry name" value="BTP"/>
    <property type="match status" value="2"/>
</dbReference>
<sequence length="150" mass="16841">MQGVTRKITQAILYEVIAVACVAPALALAFDEGMAHSTVLSVIMSGMALGWNMLYNYLFEFWEARQARRSRTFVRRLLHAIGFEGGLVLILLPVVAWWLDISLWAALGTNLALFVFFFVYAFVFQWGFDRVFGVPESAHERGVQACTSAK</sequence>
<dbReference type="Proteomes" id="UP000269115">
    <property type="component" value="Unassembled WGS sequence"/>
</dbReference>
<evidence type="ECO:0000313" key="3">
    <source>
        <dbReference type="EMBL" id="ROQ53567.1"/>
    </source>
</evidence>
<comment type="caution">
    <text evidence="3">The sequence shown here is derived from an EMBL/GenBank/DDBJ whole genome shotgun (WGS) entry which is preliminary data.</text>
</comment>
<dbReference type="InterPro" id="IPR058208">
    <property type="entry name" value="PACE"/>
</dbReference>
<dbReference type="InterPro" id="IPR007896">
    <property type="entry name" value="BTP_bacteria"/>
</dbReference>
<keyword evidence="1" id="KW-0812">Transmembrane</keyword>
<dbReference type="RefSeq" id="WP_043861441.1">
    <property type="nucleotide sequence ID" value="NZ_LKGZ01000001.1"/>
</dbReference>